<keyword evidence="2" id="KW-1185">Reference proteome</keyword>
<gene>
    <name evidence="1" type="ORF">BSV1_0151</name>
</gene>
<sequence>MTLRIIRCNALFKGGSDFIPEYNPILESLKEFKKRLIK</sequence>
<comment type="caution">
    <text evidence="1">The sequence shown here is derived from an EMBL/GenBank/DDBJ whole genome shotgun (WGS) entry which is preliminary data.</text>
</comment>
<dbReference type="Proteomes" id="UP000006166">
    <property type="component" value="Unassembled WGS sequence"/>
</dbReference>
<evidence type="ECO:0000313" key="1">
    <source>
        <dbReference type="EMBL" id="EEH00848.1"/>
    </source>
</evidence>
<evidence type="ECO:0000313" key="2">
    <source>
        <dbReference type="Proteomes" id="UP000006166"/>
    </source>
</evidence>
<protein>
    <submittedName>
        <fullName evidence="1">Uncharacterized protein</fullName>
    </submittedName>
</protein>
<proteinExistence type="predicted"/>
<dbReference type="AlphaFoldDB" id="A0A826GYM1"/>
<accession>A0A826GYM1</accession>
<reference evidence="1 2" key="1">
    <citation type="journal article" date="2011" name="J. Bacteriol.">
        <title>Whole genome sequence of an unusual Borrelia burgdorferi sensu lato isolate.</title>
        <authorList>
            <person name="Casjens S.R."/>
            <person name="Fraser-Liggett C.M."/>
            <person name="Mongodin E.F."/>
            <person name="Qiu W.G."/>
            <person name="Dunn J.J."/>
            <person name="Luft B.J."/>
            <person name="Schutzer S.E."/>
        </authorList>
    </citation>
    <scope>NUCLEOTIDE SEQUENCE [LARGE SCALE GENOMIC DNA]</scope>
    <source>
        <strain evidence="1 2">SV1</strain>
    </source>
</reference>
<dbReference type="EMBL" id="ABJZ02000005">
    <property type="protein sequence ID" value="EEH00848.1"/>
    <property type="molecule type" value="Genomic_DNA"/>
</dbReference>
<name>A0A826GYM1_9SPIR</name>
<organism evidence="1 2">
    <name type="scientific">Borreliella finlandensis</name>
    <dbReference type="NCBI Taxonomy" id="498741"/>
    <lineage>
        <taxon>Bacteria</taxon>
        <taxon>Pseudomonadati</taxon>
        <taxon>Spirochaetota</taxon>
        <taxon>Spirochaetia</taxon>
        <taxon>Spirochaetales</taxon>
        <taxon>Borreliaceae</taxon>
        <taxon>Borreliella</taxon>
    </lineage>
</organism>